<gene>
    <name evidence="13" type="ORF">SAMN06295987_101332</name>
</gene>
<keyword evidence="2 8" id="KW-0813">Transport</keyword>
<evidence type="ECO:0000259" key="12">
    <source>
        <dbReference type="Pfam" id="PF07715"/>
    </source>
</evidence>
<dbReference type="InterPro" id="IPR000531">
    <property type="entry name" value="Beta-barrel_TonB"/>
</dbReference>
<keyword evidence="3 8" id="KW-1134">Transmembrane beta strand</keyword>
<evidence type="ECO:0000256" key="6">
    <source>
        <dbReference type="ARBA" id="ARBA00023136"/>
    </source>
</evidence>
<dbReference type="EMBL" id="FVZE01000001">
    <property type="protein sequence ID" value="SLJ86667.1"/>
    <property type="molecule type" value="Genomic_DNA"/>
</dbReference>
<comment type="subcellular location">
    <subcellularLocation>
        <location evidence="1 8">Cell outer membrane</location>
        <topology evidence="1 8">Multi-pass membrane protein</topology>
    </subcellularLocation>
</comment>
<evidence type="ECO:0000256" key="9">
    <source>
        <dbReference type="RuleBase" id="RU003357"/>
    </source>
</evidence>
<dbReference type="Pfam" id="PF00593">
    <property type="entry name" value="TonB_dep_Rec_b-barrel"/>
    <property type="match status" value="1"/>
</dbReference>
<keyword evidence="4 8" id="KW-0812">Transmembrane</keyword>
<keyword evidence="5 9" id="KW-0798">TonB box</keyword>
<evidence type="ECO:0000256" key="8">
    <source>
        <dbReference type="PROSITE-ProRule" id="PRU01360"/>
    </source>
</evidence>
<evidence type="ECO:0000256" key="1">
    <source>
        <dbReference type="ARBA" id="ARBA00004571"/>
    </source>
</evidence>
<evidence type="ECO:0000256" key="3">
    <source>
        <dbReference type="ARBA" id="ARBA00022452"/>
    </source>
</evidence>
<keyword evidence="14" id="KW-1185">Reference proteome</keyword>
<dbReference type="PROSITE" id="PS52016">
    <property type="entry name" value="TONB_DEPENDENT_REC_3"/>
    <property type="match status" value="1"/>
</dbReference>
<organism evidence="13 14">
    <name type="scientific">Novosphingobium mathurense</name>
    <dbReference type="NCBI Taxonomy" id="428990"/>
    <lineage>
        <taxon>Bacteria</taxon>
        <taxon>Pseudomonadati</taxon>
        <taxon>Pseudomonadota</taxon>
        <taxon>Alphaproteobacteria</taxon>
        <taxon>Sphingomonadales</taxon>
        <taxon>Sphingomonadaceae</taxon>
        <taxon>Novosphingobium</taxon>
    </lineage>
</organism>
<dbReference type="Gene3D" id="2.40.170.20">
    <property type="entry name" value="TonB-dependent receptor, beta-barrel domain"/>
    <property type="match status" value="1"/>
</dbReference>
<evidence type="ECO:0000256" key="5">
    <source>
        <dbReference type="ARBA" id="ARBA00023077"/>
    </source>
</evidence>
<evidence type="ECO:0000313" key="14">
    <source>
        <dbReference type="Proteomes" id="UP000190989"/>
    </source>
</evidence>
<evidence type="ECO:0000256" key="2">
    <source>
        <dbReference type="ARBA" id="ARBA00022448"/>
    </source>
</evidence>
<comment type="similarity">
    <text evidence="8 9">Belongs to the TonB-dependent receptor family.</text>
</comment>
<evidence type="ECO:0000259" key="11">
    <source>
        <dbReference type="Pfam" id="PF00593"/>
    </source>
</evidence>
<evidence type="ECO:0000256" key="7">
    <source>
        <dbReference type="ARBA" id="ARBA00023237"/>
    </source>
</evidence>
<dbReference type="SUPFAM" id="SSF56935">
    <property type="entry name" value="Porins"/>
    <property type="match status" value="1"/>
</dbReference>
<dbReference type="InterPro" id="IPR037066">
    <property type="entry name" value="Plug_dom_sf"/>
</dbReference>
<dbReference type="Proteomes" id="UP000190989">
    <property type="component" value="Unassembled WGS sequence"/>
</dbReference>
<dbReference type="GO" id="GO:0009279">
    <property type="term" value="C:cell outer membrane"/>
    <property type="evidence" value="ECO:0007669"/>
    <property type="project" value="UniProtKB-SubCell"/>
</dbReference>
<evidence type="ECO:0000256" key="10">
    <source>
        <dbReference type="SAM" id="SignalP"/>
    </source>
</evidence>
<proteinExistence type="inferred from homology"/>
<keyword evidence="10" id="KW-0732">Signal</keyword>
<dbReference type="STRING" id="428990.SAMN06295987_101332"/>
<reference evidence="14" key="1">
    <citation type="submission" date="2017-02" db="EMBL/GenBank/DDBJ databases">
        <authorList>
            <person name="Varghese N."/>
            <person name="Submissions S."/>
        </authorList>
    </citation>
    <scope>NUCLEOTIDE SEQUENCE [LARGE SCALE GENOMIC DNA]</scope>
    <source>
        <strain evidence="14">SM117</strain>
    </source>
</reference>
<keyword evidence="6 8" id="KW-0472">Membrane</keyword>
<name>A0A1U6GT29_9SPHN</name>
<feature type="domain" description="TonB-dependent receptor-like beta-barrel" evidence="11">
    <location>
        <begin position="335"/>
        <end position="897"/>
    </location>
</feature>
<dbReference type="AlphaFoldDB" id="A0A1U6GT29"/>
<dbReference type="Pfam" id="PF07715">
    <property type="entry name" value="Plug"/>
    <property type="match status" value="1"/>
</dbReference>
<feature type="signal peptide" evidence="10">
    <location>
        <begin position="1"/>
        <end position="29"/>
    </location>
</feature>
<accession>A0A1U6GT29</accession>
<keyword evidence="13" id="KW-0675">Receptor</keyword>
<feature type="domain" description="TonB-dependent receptor plug" evidence="12">
    <location>
        <begin position="56"/>
        <end position="165"/>
    </location>
</feature>
<dbReference type="InterPro" id="IPR012910">
    <property type="entry name" value="Plug_dom"/>
</dbReference>
<evidence type="ECO:0000313" key="13">
    <source>
        <dbReference type="EMBL" id="SLJ86667.1"/>
    </source>
</evidence>
<dbReference type="PANTHER" id="PTHR47234">
    <property type="match status" value="1"/>
</dbReference>
<protein>
    <submittedName>
        <fullName evidence="13">TonB-dependent Receptor Plug Domain</fullName>
    </submittedName>
</protein>
<dbReference type="PANTHER" id="PTHR47234:SF2">
    <property type="entry name" value="TONB-DEPENDENT RECEPTOR"/>
    <property type="match status" value="1"/>
</dbReference>
<dbReference type="InterPro" id="IPR039426">
    <property type="entry name" value="TonB-dep_rcpt-like"/>
</dbReference>
<dbReference type="InterPro" id="IPR036942">
    <property type="entry name" value="Beta-barrel_TonB_sf"/>
</dbReference>
<keyword evidence="7 8" id="KW-0998">Cell outer membrane</keyword>
<evidence type="ECO:0000256" key="4">
    <source>
        <dbReference type="ARBA" id="ARBA00022692"/>
    </source>
</evidence>
<feature type="chain" id="PRO_5010532669" evidence="10">
    <location>
        <begin position="30"/>
        <end position="940"/>
    </location>
</feature>
<sequence>MKNPIKKAVLRSGTCLSVSALLLAGHAQAQEATADDADAGEVIIVTGSRITSPNLTSSSPVSVVSGDTFKEFNSPSVESLLASNPQFLPESGPAVNNGNPGAASLNLRGLGDQRTLVLVDGKRMVSYDYNGVVDVNSIPTALIKRVDVLTGGASAVYGSDAVSGVVNFVLDDEFKGLRFDGSTQLTSRGDAPVYDVNLTGGLELGDRGNIVASVGYLKRGLIFQSDRKFSAFALDSDDLVSPGGSSTAVPTVFDNTFANTDADYYQIGAGDDLVPFYQPYNYAPPNYLITPQKRWLGTVLAKYEVADGVEVYGRGSYIRSKVNSQSAPTGTFGYSFNIFPDNPYLTDQQRDLFFNGIGTINADGSTTVNIRRRIVESGGRTTTYDNESWQAVLGVRGDLSSTWSYDVFGQYAKTTRNIAYLNDITYARVAQALDAVQVGSDIVCRDASNGCVPINLFTTTPLSSDAVSFISASGRERDVTQQWVAGAALSGSFGSISPWSDTDIGVALGLEYRKEKARADIDEAFASGDLIGYGQGIPFPAFSYDVKEAYGELLIPIVSDRPGFRELTLETGARYSDYSSVGSVFTWKAGANWTPVDGVRLRGMFQRAVRAPNMYELATPKVSSIDNLDTDPCAGTNPNGNATLTDLCIATGAPVGQIGRIPAPVAGQINAFSGGNIDLKAEKANTITMGVVLNPPSIPGMTLSVDYYDIKINNAIDTLGGSPQNVVDACYNIIQDANSPYCQAIHRNSLSGSLSGGIDFGVDQFQFNAASRKTRGVDVQFDYKRPVGAFTVGLNVAGTYVATYKKQGASFLPETECAGRFGFACNFAPMPKWKHTATLTFGGDNFNLAGRWRLIGGVKQDSGTDILKSKIPSVSYFDFTANFNVEESYTLRLGIQNAFDKQPPIVGSAAGGTAYNAANTFPSVYDVLGRTFFVGLTAKY</sequence>
<dbReference type="Gene3D" id="2.170.130.10">
    <property type="entry name" value="TonB-dependent receptor, plug domain"/>
    <property type="match status" value="1"/>
</dbReference>